<protein>
    <submittedName>
        <fullName evidence="1">Uncharacterized protein</fullName>
    </submittedName>
</protein>
<proteinExistence type="predicted"/>
<evidence type="ECO:0000313" key="2">
    <source>
        <dbReference type="Proteomes" id="UP001595967"/>
    </source>
</evidence>
<organism evidence="1 2">
    <name type="scientific">Comamonas nitrativorans</name>
    <dbReference type="NCBI Taxonomy" id="108437"/>
    <lineage>
        <taxon>Bacteria</taxon>
        <taxon>Pseudomonadati</taxon>
        <taxon>Pseudomonadota</taxon>
        <taxon>Betaproteobacteria</taxon>
        <taxon>Burkholderiales</taxon>
        <taxon>Comamonadaceae</taxon>
        <taxon>Comamonas</taxon>
    </lineage>
</organism>
<name>A0ABV9H2Z7_9BURK</name>
<reference evidence="2" key="1">
    <citation type="journal article" date="2019" name="Int. J. Syst. Evol. Microbiol.">
        <title>The Global Catalogue of Microorganisms (GCM) 10K type strain sequencing project: providing services to taxonomists for standard genome sequencing and annotation.</title>
        <authorList>
            <consortium name="The Broad Institute Genomics Platform"/>
            <consortium name="The Broad Institute Genome Sequencing Center for Infectious Disease"/>
            <person name="Wu L."/>
            <person name="Ma J."/>
        </authorList>
    </citation>
    <scope>NUCLEOTIDE SEQUENCE [LARGE SCALE GENOMIC DNA]</scope>
    <source>
        <strain evidence="2">JCM 11650</strain>
    </source>
</reference>
<accession>A0ABV9H2Z7</accession>
<gene>
    <name evidence="1" type="ORF">ACFO3A_14270</name>
</gene>
<dbReference type="RefSeq" id="WP_377727680.1">
    <property type="nucleotide sequence ID" value="NZ_JBHSEW010000015.1"/>
</dbReference>
<comment type="caution">
    <text evidence="1">The sequence shown here is derived from an EMBL/GenBank/DDBJ whole genome shotgun (WGS) entry which is preliminary data.</text>
</comment>
<dbReference type="EMBL" id="JBHSEW010000015">
    <property type="protein sequence ID" value="MFC4623360.1"/>
    <property type="molecule type" value="Genomic_DNA"/>
</dbReference>
<dbReference type="Proteomes" id="UP001595967">
    <property type="component" value="Unassembled WGS sequence"/>
</dbReference>
<keyword evidence="2" id="KW-1185">Reference proteome</keyword>
<evidence type="ECO:0000313" key="1">
    <source>
        <dbReference type="EMBL" id="MFC4623360.1"/>
    </source>
</evidence>
<sequence>MTDNTPSIALEKAITQGLSEVTRERTLSIHAQQMGSGNPKIINFRGDIAENYQYDKIKPLPAKAQAMGNVVVIQGESQKTGQTGHYQILANQWGLLEALARLD</sequence>